<dbReference type="CDD" id="cd01004">
    <property type="entry name" value="PBP2_MidA_like"/>
    <property type="match status" value="1"/>
</dbReference>
<keyword evidence="1 2" id="KW-0732">Signal</keyword>
<name>A0A9Q3VW54_9ACTN</name>
<feature type="chain" id="PRO_5040294247" evidence="2">
    <location>
        <begin position="24"/>
        <end position="305"/>
    </location>
</feature>
<feature type="domain" description="Solute-binding protein family 3/N-terminal" evidence="3">
    <location>
        <begin position="60"/>
        <end position="294"/>
    </location>
</feature>
<gene>
    <name evidence="4" type="ORF">LJ657_31490</name>
</gene>
<dbReference type="Gene3D" id="3.40.190.10">
    <property type="entry name" value="Periplasmic binding protein-like II"/>
    <property type="match status" value="2"/>
</dbReference>
<sequence>MARTHLVTAVAATTMAVLLTACGGGGATAGSATDGGKAATAPVAADAAVAKLLPARFKDGINVASGVYAPMEMLDSQQKFTGFDYDLGQALGAKLGVPFTFTNQAFDSIIPSLQSGKHQIIMYGMNDTPARQKSLSFVDYFHAGMDIVVKKGNPEKIRGVLDLCGKSVTVAKATTQADLMRAQAPSCKAAGKKPITVVELPAEGDSLVAVRAGKGTADVLDAAVAEYTARTAGNGKQFEVVHDAAHPTGYAPVFTGIGVLRKDHDLVLALQAALTSVIKDGTYGRILTKYGLSSYGVTAAKVNAG</sequence>
<evidence type="ECO:0000256" key="1">
    <source>
        <dbReference type="ARBA" id="ARBA00022729"/>
    </source>
</evidence>
<comment type="caution">
    <text evidence="4">The sequence shown here is derived from an EMBL/GenBank/DDBJ whole genome shotgun (WGS) entry which is preliminary data.</text>
</comment>
<proteinExistence type="predicted"/>
<evidence type="ECO:0000313" key="4">
    <source>
        <dbReference type="EMBL" id="MCD9878065.1"/>
    </source>
</evidence>
<feature type="signal peptide" evidence="2">
    <location>
        <begin position="1"/>
        <end position="23"/>
    </location>
</feature>
<evidence type="ECO:0000259" key="3">
    <source>
        <dbReference type="SMART" id="SM00062"/>
    </source>
</evidence>
<organism evidence="4 5">
    <name type="scientific">Streptomyces guryensis</name>
    <dbReference type="NCBI Taxonomy" id="2886947"/>
    <lineage>
        <taxon>Bacteria</taxon>
        <taxon>Bacillati</taxon>
        <taxon>Actinomycetota</taxon>
        <taxon>Actinomycetes</taxon>
        <taxon>Kitasatosporales</taxon>
        <taxon>Streptomycetaceae</taxon>
        <taxon>Streptomyces</taxon>
    </lineage>
</organism>
<accession>A0A9Q3VW54</accession>
<dbReference type="InterPro" id="IPR001638">
    <property type="entry name" value="Solute-binding_3/MltF_N"/>
</dbReference>
<dbReference type="PANTHER" id="PTHR35936:SF17">
    <property type="entry name" value="ARGININE-BINDING EXTRACELLULAR PROTEIN ARTP"/>
    <property type="match status" value="1"/>
</dbReference>
<dbReference type="PROSITE" id="PS51257">
    <property type="entry name" value="PROKAR_LIPOPROTEIN"/>
    <property type="match status" value="1"/>
</dbReference>
<dbReference type="Pfam" id="PF00497">
    <property type="entry name" value="SBP_bac_3"/>
    <property type="match status" value="1"/>
</dbReference>
<dbReference type="Proteomes" id="UP001108029">
    <property type="component" value="Unassembled WGS sequence"/>
</dbReference>
<dbReference type="RefSeq" id="WP_232652247.1">
    <property type="nucleotide sequence ID" value="NZ_JAJSBI010000019.1"/>
</dbReference>
<evidence type="ECO:0000313" key="5">
    <source>
        <dbReference type="Proteomes" id="UP001108029"/>
    </source>
</evidence>
<dbReference type="SMART" id="SM00062">
    <property type="entry name" value="PBPb"/>
    <property type="match status" value="1"/>
</dbReference>
<reference evidence="4" key="1">
    <citation type="submission" date="2021-12" db="EMBL/GenBank/DDBJ databases">
        <authorList>
            <person name="Lee J.-H."/>
            <person name="Kim S.-B."/>
        </authorList>
    </citation>
    <scope>NUCLEOTIDE SEQUENCE</scope>
    <source>
        <strain evidence="4">NR30</strain>
    </source>
</reference>
<protein>
    <submittedName>
        <fullName evidence="4">ABC transporter substrate-binding protein</fullName>
    </submittedName>
</protein>
<keyword evidence="5" id="KW-1185">Reference proteome</keyword>
<dbReference type="EMBL" id="JAJSBI010000019">
    <property type="protein sequence ID" value="MCD9878065.1"/>
    <property type="molecule type" value="Genomic_DNA"/>
</dbReference>
<dbReference type="PANTHER" id="PTHR35936">
    <property type="entry name" value="MEMBRANE-BOUND LYTIC MUREIN TRANSGLYCOSYLASE F"/>
    <property type="match status" value="1"/>
</dbReference>
<evidence type="ECO:0000256" key="2">
    <source>
        <dbReference type="SAM" id="SignalP"/>
    </source>
</evidence>
<dbReference type="AlphaFoldDB" id="A0A9Q3VW54"/>
<dbReference type="SUPFAM" id="SSF53850">
    <property type="entry name" value="Periplasmic binding protein-like II"/>
    <property type="match status" value="1"/>
</dbReference>